<gene>
    <name evidence="7" type="ORF">MBAV_001296</name>
</gene>
<evidence type="ECO:0000256" key="4">
    <source>
        <dbReference type="ARBA" id="ARBA00022989"/>
    </source>
</evidence>
<evidence type="ECO:0000256" key="1">
    <source>
        <dbReference type="ARBA" id="ARBA00004651"/>
    </source>
</evidence>
<proteinExistence type="predicted"/>
<comment type="subcellular location">
    <subcellularLocation>
        <location evidence="1">Cell membrane</location>
        <topology evidence="1">Multi-pass membrane protein</topology>
    </subcellularLocation>
</comment>
<dbReference type="EMBL" id="LACI01000565">
    <property type="protein sequence ID" value="KJU86507.1"/>
    <property type="molecule type" value="Genomic_DNA"/>
</dbReference>
<dbReference type="GO" id="GO:0016787">
    <property type="term" value="F:hydrolase activity"/>
    <property type="evidence" value="ECO:0007669"/>
    <property type="project" value="UniProtKB-KW"/>
</dbReference>
<feature type="transmembrane region" description="Helical" evidence="6">
    <location>
        <begin position="61"/>
        <end position="84"/>
    </location>
</feature>
<protein>
    <submittedName>
        <fullName evidence="7">ATPase, F0 complex, subunit I, proteobacteria-type</fullName>
        <ecNumber evidence="7">3.6.3.14</ecNumber>
    </submittedName>
</protein>
<evidence type="ECO:0000256" key="5">
    <source>
        <dbReference type="ARBA" id="ARBA00023136"/>
    </source>
</evidence>
<keyword evidence="5 6" id="KW-0472">Membrane</keyword>
<organism evidence="7 8">
    <name type="scientific">Candidatus Magnetobacterium bavaricum</name>
    <dbReference type="NCBI Taxonomy" id="29290"/>
    <lineage>
        <taxon>Bacteria</taxon>
        <taxon>Pseudomonadati</taxon>
        <taxon>Nitrospirota</taxon>
        <taxon>Thermodesulfovibrionia</taxon>
        <taxon>Thermodesulfovibrionales</taxon>
        <taxon>Candidatus Magnetobacteriaceae</taxon>
        <taxon>Candidatus Magnetobacterium</taxon>
    </lineage>
</organism>
<evidence type="ECO:0000313" key="8">
    <source>
        <dbReference type="Proteomes" id="UP000033423"/>
    </source>
</evidence>
<keyword evidence="4 6" id="KW-1133">Transmembrane helix</keyword>
<evidence type="ECO:0000313" key="7">
    <source>
        <dbReference type="EMBL" id="KJU86507.1"/>
    </source>
</evidence>
<evidence type="ECO:0000256" key="6">
    <source>
        <dbReference type="SAM" id="Phobius"/>
    </source>
</evidence>
<dbReference type="Proteomes" id="UP000033423">
    <property type="component" value="Unassembled WGS sequence"/>
</dbReference>
<keyword evidence="7" id="KW-0378">Hydrolase</keyword>
<accession>A0A0F3GXC5</accession>
<name>A0A0F3GXC5_9BACT</name>
<feature type="transmembrane region" description="Helical" evidence="6">
    <location>
        <begin position="90"/>
        <end position="109"/>
    </location>
</feature>
<feature type="transmembrane region" description="Helical" evidence="6">
    <location>
        <begin position="5"/>
        <end position="24"/>
    </location>
</feature>
<dbReference type="AlphaFoldDB" id="A0A0F3GXC5"/>
<dbReference type="EC" id="3.6.3.14" evidence="7"/>
<keyword evidence="2" id="KW-1003">Cell membrane</keyword>
<evidence type="ECO:0000256" key="3">
    <source>
        <dbReference type="ARBA" id="ARBA00022692"/>
    </source>
</evidence>
<reference evidence="7 8" key="1">
    <citation type="submission" date="2015-02" db="EMBL/GenBank/DDBJ databases">
        <title>Single-cell genomics of uncultivated deep-branching MTB reveals a conserved set of magnetosome genes.</title>
        <authorList>
            <person name="Kolinko S."/>
            <person name="Richter M."/>
            <person name="Glockner F.O."/>
            <person name="Brachmann A."/>
            <person name="Schuler D."/>
        </authorList>
    </citation>
    <scope>NUCLEOTIDE SEQUENCE [LARGE SCALE GENOMIC DNA]</scope>
    <source>
        <strain evidence="7">TM-1</strain>
    </source>
</reference>
<dbReference type="Pfam" id="PF03899">
    <property type="entry name" value="ATP-synt_I"/>
    <property type="match status" value="1"/>
</dbReference>
<keyword evidence="8" id="KW-1185">Reference proteome</keyword>
<evidence type="ECO:0000256" key="2">
    <source>
        <dbReference type="ARBA" id="ARBA00022475"/>
    </source>
</evidence>
<comment type="caution">
    <text evidence="7">The sequence shown here is derived from an EMBL/GenBank/DDBJ whole genome shotgun (WGS) entry which is preliminary data.</text>
</comment>
<feature type="transmembrane region" description="Helical" evidence="6">
    <location>
        <begin position="30"/>
        <end position="49"/>
    </location>
</feature>
<keyword evidence="3 6" id="KW-0812">Transmembrane</keyword>
<dbReference type="GO" id="GO:0005886">
    <property type="term" value="C:plasma membrane"/>
    <property type="evidence" value="ECO:0007669"/>
    <property type="project" value="UniProtKB-SubCell"/>
</dbReference>
<sequence length="115" mass="12921">MNKHYLIYAALLLVVAVIAALYFADKRLSVSIAIGWAIALLNYSLLRWSTRRVIMNRRSQFLLVPMNMMRLGLVFIAVIILLSLKMANVIGLFVGLALINVVIMIDGYINRRGLG</sequence>
<dbReference type="InterPro" id="IPR005598">
    <property type="entry name" value="ATP_synth_I"/>
</dbReference>